<sequence>MTDTPSTPESEPPPNPDHAWKALSLVIDWIKHAETKAGATLAAAGVTGGVLYNLVKDVQGPSSWLIISAILCALAVLTTGLCAALVLWPRLRMKEDPTSLLYFHHIARGHATSDSYAASLLPLTSDIEALVSEIAKQSWANSKVAHTKYMWGGHAIRLLLLALAMLSLTAGFRVIN</sequence>
<evidence type="ECO:0000256" key="6">
    <source>
        <dbReference type="ARBA" id="ARBA00023118"/>
    </source>
</evidence>
<evidence type="ECO:0000256" key="1">
    <source>
        <dbReference type="ARBA" id="ARBA00004236"/>
    </source>
</evidence>
<evidence type="ECO:0000256" key="3">
    <source>
        <dbReference type="ARBA" id="ARBA00022692"/>
    </source>
</evidence>
<dbReference type="Pfam" id="PF18967">
    <property type="entry name" value="PycTM"/>
    <property type="match status" value="1"/>
</dbReference>
<evidence type="ECO:0000256" key="2">
    <source>
        <dbReference type="ARBA" id="ARBA00022475"/>
    </source>
</evidence>
<evidence type="ECO:0000313" key="11">
    <source>
        <dbReference type="Proteomes" id="UP000318052"/>
    </source>
</evidence>
<dbReference type="InterPro" id="IPR043760">
    <property type="entry name" value="PycTM_dom"/>
</dbReference>
<accession>A0ABY3GXC2</accession>
<protein>
    <recommendedName>
        <fullName evidence="9">Pycsar effector protein domain-containing protein</fullName>
    </recommendedName>
</protein>
<gene>
    <name evidence="10" type="ORF">FRZ02_16500</name>
</gene>
<feature type="domain" description="Pycsar effector protein" evidence="9">
    <location>
        <begin position="18"/>
        <end position="171"/>
    </location>
</feature>
<name>A0ABY3GXC2_9ACTN</name>
<evidence type="ECO:0000313" key="10">
    <source>
        <dbReference type="EMBL" id="TWV23421.1"/>
    </source>
</evidence>
<evidence type="ECO:0000259" key="9">
    <source>
        <dbReference type="Pfam" id="PF18967"/>
    </source>
</evidence>
<reference evidence="11" key="1">
    <citation type="journal article" date="2019" name="Microbiol. Resour. Announc.">
        <title>Draft Genomic Sequences of Streptomyces misionensis and Streptomyces albidoflavus, bacteria applied for phytopathogen biocontrol.</title>
        <authorList>
            <person name="Pylro V."/>
            <person name="Dias A."/>
            <person name="Andreote F."/>
            <person name="Varani A."/>
            <person name="Andreote C."/>
            <person name="Bernardo E."/>
            <person name="Martins T."/>
        </authorList>
    </citation>
    <scope>NUCLEOTIDE SEQUENCE [LARGE SCALE GENOMIC DNA]</scope>
    <source>
        <strain evidence="11">77</strain>
    </source>
</reference>
<evidence type="ECO:0000256" key="8">
    <source>
        <dbReference type="SAM" id="Phobius"/>
    </source>
</evidence>
<evidence type="ECO:0000256" key="7">
    <source>
        <dbReference type="ARBA" id="ARBA00023136"/>
    </source>
</evidence>
<feature type="transmembrane region" description="Helical" evidence="8">
    <location>
        <begin position="64"/>
        <end position="88"/>
    </location>
</feature>
<keyword evidence="7 8" id="KW-0472">Membrane</keyword>
<comment type="caution">
    <text evidence="10">The sequence shown here is derived from an EMBL/GenBank/DDBJ whole genome shotgun (WGS) entry which is preliminary data.</text>
</comment>
<dbReference type="Proteomes" id="UP000318052">
    <property type="component" value="Unassembled WGS sequence"/>
</dbReference>
<evidence type="ECO:0000256" key="4">
    <source>
        <dbReference type="ARBA" id="ARBA00022741"/>
    </source>
</evidence>
<comment type="subcellular location">
    <subcellularLocation>
        <location evidence="1">Cell membrane</location>
    </subcellularLocation>
</comment>
<organism evidence="10 11">
    <name type="scientific">Streptomyces albidoflavus</name>
    <dbReference type="NCBI Taxonomy" id="1886"/>
    <lineage>
        <taxon>Bacteria</taxon>
        <taxon>Bacillati</taxon>
        <taxon>Actinomycetota</taxon>
        <taxon>Actinomycetes</taxon>
        <taxon>Kitasatosporales</taxon>
        <taxon>Streptomycetaceae</taxon>
        <taxon>Streptomyces</taxon>
        <taxon>Streptomyces albidoflavus group</taxon>
    </lineage>
</organism>
<keyword evidence="3 8" id="KW-0812">Transmembrane</keyword>
<keyword evidence="6" id="KW-0051">Antiviral defense</keyword>
<keyword evidence="4" id="KW-0547">Nucleotide-binding</keyword>
<dbReference type="RefSeq" id="WP_143067279.1">
    <property type="nucleotide sequence ID" value="NZ_CP109224.1"/>
</dbReference>
<feature type="transmembrane region" description="Helical" evidence="8">
    <location>
        <begin position="158"/>
        <end position="175"/>
    </location>
</feature>
<dbReference type="EMBL" id="VOGX01000028">
    <property type="protein sequence ID" value="TWV23421.1"/>
    <property type="molecule type" value="Genomic_DNA"/>
</dbReference>
<proteinExistence type="predicted"/>
<keyword evidence="5 8" id="KW-1133">Transmembrane helix</keyword>
<keyword evidence="2" id="KW-1003">Cell membrane</keyword>
<evidence type="ECO:0000256" key="5">
    <source>
        <dbReference type="ARBA" id="ARBA00022989"/>
    </source>
</evidence>
<keyword evidence="11" id="KW-1185">Reference proteome</keyword>